<dbReference type="EMBL" id="JAVHJL010000002">
    <property type="protein sequence ID" value="KAK6510257.1"/>
    <property type="molecule type" value="Genomic_DNA"/>
</dbReference>
<organism evidence="1 2">
    <name type="scientific">Arthrobotrys musiformis</name>
    <dbReference type="NCBI Taxonomy" id="47236"/>
    <lineage>
        <taxon>Eukaryota</taxon>
        <taxon>Fungi</taxon>
        <taxon>Dikarya</taxon>
        <taxon>Ascomycota</taxon>
        <taxon>Pezizomycotina</taxon>
        <taxon>Orbiliomycetes</taxon>
        <taxon>Orbiliales</taxon>
        <taxon>Orbiliaceae</taxon>
        <taxon>Arthrobotrys</taxon>
    </lineage>
</organism>
<dbReference type="Proteomes" id="UP001370758">
    <property type="component" value="Unassembled WGS sequence"/>
</dbReference>
<reference evidence="1 2" key="1">
    <citation type="submission" date="2023-08" db="EMBL/GenBank/DDBJ databases">
        <authorList>
            <person name="Palmer J.M."/>
        </authorList>
    </citation>
    <scope>NUCLEOTIDE SEQUENCE [LARGE SCALE GENOMIC DNA]</scope>
    <source>
        <strain evidence="1 2">TWF481</strain>
    </source>
</reference>
<evidence type="ECO:0000313" key="1">
    <source>
        <dbReference type="EMBL" id="KAK6510257.1"/>
    </source>
</evidence>
<keyword evidence="2" id="KW-1185">Reference proteome</keyword>
<protein>
    <submittedName>
        <fullName evidence="1">Uncharacterized protein</fullName>
    </submittedName>
</protein>
<proteinExistence type="predicted"/>
<evidence type="ECO:0000313" key="2">
    <source>
        <dbReference type="Proteomes" id="UP001370758"/>
    </source>
</evidence>
<accession>A0AAV9WN91</accession>
<gene>
    <name evidence="1" type="ORF">TWF481_004974</name>
</gene>
<sequence length="160" mass="17689">MVVQIARTINLCKHNSVTYHNSEKLTQVPLPNDNADVFEVAPCTPNLLQNIPWKSSGHEITITVLDTADGKTHSVSVIDDNYAFLLNGNRIGDLHPLEKAVNPKGLLAVVSECPIDPHNNFSISIFKFPDDLEIAAVNTIPSWEVRKLLQEEPVATLNGW</sequence>
<dbReference type="AlphaFoldDB" id="A0AAV9WN91"/>
<name>A0AAV9WN91_9PEZI</name>
<comment type="caution">
    <text evidence="1">The sequence shown here is derived from an EMBL/GenBank/DDBJ whole genome shotgun (WGS) entry which is preliminary data.</text>
</comment>